<keyword evidence="3" id="KW-1185">Reference proteome</keyword>
<dbReference type="Gene3D" id="2.60.40.150">
    <property type="entry name" value="C2 domain"/>
    <property type="match status" value="1"/>
</dbReference>
<protein>
    <recommendedName>
        <fullName evidence="1">C2 domain-containing protein</fullName>
    </recommendedName>
</protein>
<dbReference type="AlphaFoldDB" id="A0A8S1GS37"/>
<dbReference type="Proteomes" id="UP000835052">
    <property type="component" value="Unassembled WGS sequence"/>
</dbReference>
<reference evidence="2" key="1">
    <citation type="submission" date="2020-10" db="EMBL/GenBank/DDBJ databases">
        <authorList>
            <person name="Kikuchi T."/>
        </authorList>
    </citation>
    <scope>NUCLEOTIDE SEQUENCE</scope>
    <source>
        <strain evidence="2">NKZ352</strain>
    </source>
</reference>
<comment type="caution">
    <text evidence="2">The sequence shown here is derived from an EMBL/GenBank/DDBJ whole genome shotgun (WGS) entry which is preliminary data.</text>
</comment>
<dbReference type="OrthoDB" id="2162143at2759"/>
<dbReference type="SMART" id="SM00239">
    <property type="entry name" value="C2"/>
    <property type="match status" value="1"/>
</dbReference>
<evidence type="ECO:0000313" key="3">
    <source>
        <dbReference type="Proteomes" id="UP000835052"/>
    </source>
</evidence>
<gene>
    <name evidence="2" type="ORF">CAUJ_LOCUS2225</name>
</gene>
<proteinExistence type="predicted"/>
<dbReference type="InterPro" id="IPR052434">
    <property type="entry name" value="Tectonic-like_complex_comp"/>
</dbReference>
<feature type="domain" description="C2" evidence="1">
    <location>
        <begin position="608"/>
        <end position="737"/>
    </location>
</feature>
<dbReference type="GO" id="GO:1905515">
    <property type="term" value="P:non-motile cilium assembly"/>
    <property type="evidence" value="ECO:0007669"/>
    <property type="project" value="TreeGrafter"/>
</dbReference>
<dbReference type="GO" id="GO:1904491">
    <property type="term" value="P:protein localization to ciliary transition zone"/>
    <property type="evidence" value="ECO:0007669"/>
    <property type="project" value="TreeGrafter"/>
</dbReference>
<accession>A0A8S1GS37</accession>
<organism evidence="2 3">
    <name type="scientific">Caenorhabditis auriculariae</name>
    <dbReference type="NCBI Taxonomy" id="2777116"/>
    <lineage>
        <taxon>Eukaryota</taxon>
        <taxon>Metazoa</taxon>
        <taxon>Ecdysozoa</taxon>
        <taxon>Nematoda</taxon>
        <taxon>Chromadorea</taxon>
        <taxon>Rhabditida</taxon>
        <taxon>Rhabditina</taxon>
        <taxon>Rhabditomorpha</taxon>
        <taxon>Rhabditoidea</taxon>
        <taxon>Rhabditidae</taxon>
        <taxon>Peloderinae</taxon>
        <taxon>Caenorhabditis</taxon>
    </lineage>
</organism>
<dbReference type="InterPro" id="IPR028928">
    <property type="entry name" value="CC2D2AN-C2"/>
</dbReference>
<dbReference type="PANTHER" id="PTHR20837">
    <property type="entry name" value="CENTROSOMAL PROTEIN-RELATED"/>
    <property type="match status" value="1"/>
</dbReference>
<sequence length="1108" mass="125881">MPRFRVEDVDESAAYPVASAAEVSSSPSSKKQNFYQFERRTKKEATIPTVEPLTVKGDASLISTDGSSPTLSATRVSTGEATRTVVMRERLRKSAQQSIERTRGNVQLNKRLARRPTVVAEENITELDLEGVDGEIEQSIRMASKFVTTVDEKNDTVEGLYENNPMASRPEAIRRRHLDFKAPLQIDDQTETLVKNVDRRLLGGGDVVRIPEKQVPTRKSDIVGKDNERMHYRNAESFEDASNKIRRKNYVQMDVFVDSIHFDHHYLWSQEDLAVSHLRDVYFGQLLKFHQLAGLEEKEDPSRTSLINSLRSGHEELKEAAENLFRVRETQGFVTTNIIYKEKELDGEDLEDWMRMGTITGNGIAPTNSKVPRQEKERLNKLKKTFIRLTLFFNGIEVSKTPWAPVSPYIATFMRRFELELFSPVQSLSFIVSERQGLRERVIANVDIPTSNNTTGEDISALHEVEFVSTADMPKVGTSLGSVENCSISARLLCRAIQVQGKEAEFRALEHEKKKHSNRFQVFAPETRLTSATVHRITAKKKPSYRCAIDNQRMAAVAYAAIMRDRVMNRRQKRERKYEEVVLEQEIPSISAALTHIFSPADVSRKLKPMRTEAKQQPNHESMLLQIFVNVQSATNLPTRTAGNLQSFVEVWFQGKSLRTSVGSGRHPNWQFSGILTGESATPSVIEFRVYDEVVERIGDDSRIKNVIHEQLVHRLVAKAELCLSNLSRKGKIDCNLRLSLPSFHTSYSYSNDSSFLKLLLTIPAHNRSTFNMESFATSSLESPKTLSQCDAWQKELRERFPLRSYRSLVVDANAKSLLPTRFIRTIDPPSEVTRLGKWEGVRKAAEIVANIPGIDDAPEQHDIWTTVDQITTLAVCGLEERAVLLCCWLRSMQVQCAVLLGDTERAGSASVLAVLDETESVIDVENGFIYSTKDANCPMLAVYTAFDDRNVYANIQSSVHPSQIQFMFSRESQWKPLLPSNDLLQSVQPGSVLYTTVSEDWLVELRSLIEREVKLCFDDSRPQGIPQWNLAVSRQLREILTEVNDKRIVERSFIDEKMTRVRDSYNVLANAFRIPYRSIDTWMAFKKAEQHENCSKMLGNKLEGKAL</sequence>
<dbReference type="InterPro" id="IPR056290">
    <property type="entry name" value="CEPT76/DRC7_peptidase-like_dom"/>
</dbReference>
<dbReference type="SUPFAM" id="SSF49562">
    <property type="entry name" value="C2 domain (Calcium/lipid-binding domain, CaLB)"/>
    <property type="match status" value="1"/>
</dbReference>
<evidence type="ECO:0000259" key="1">
    <source>
        <dbReference type="PROSITE" id="PS50004"/>
    </source>
</evidence>
<evidence type="ECO:0000313" key="2">
    <source>
        <dbReference type="EMBL" id="CAD6186306.1"/>
    </source>
</evidence>
<name>A0A8S1GS37_9PELO</name>
<dbReference type="Pfam" id="PF15625">
    <property type="entry name" value="CC2D2AN-C2"/>
    <property type="match status" value="1"/>
</dbReference>
<dbReference type="EMBL" id="CAJGYM010000004">
    <property type="protein sequence ID" value="CAD6186306.1"/>
    <property type="molecule type" value="Genomic_DNA"/>
</dbReference>
<dbReference type="PANTHER" id="PTHR20837:SF0">
    <property type="entry name" value="COILED-COIL AND C2 DOMAIN-CONTAINING PROTEIN 2A"/>
    <property type="match status" value="1"/>
</dbReference>
<dbReference type="CDD" id="cd00030">
    <property type="entry name" value="C2"/>
    <property type="match status" value="1"/>
</dbReference>
<dbReference type="InterPro" id="IPR035892">
    <property type="entry name" value="C2_domain_sf"/>
</dbReference>
<dbReference type="InterPro" id="IPR000008">
    <property type="entry name" value="C2_dom"/>
</dbReference>
<dbReference type="PROSITE" id="PS50004">
    <property type="entry name" value="C2"/>
    <property type="match status" value="1"/>
</dbReference>
<dbReference type="Pfam" id="PF24656">
    <property type="entry name" value="CEPT76_peptidase"/>
    <property type="match status" value="1"/>
</dbReference>
<dbReference type="GO" id="GO:0035869">
    <property type="term" value="C:ciliary transition zone"/>
    <property type="evidence" value="ECO:0007669"/>
    <property type="project" value="TreeGrafter"/>
</dbReference>